<dbReference type="Gene3D" id="3.40.720.10">
    <property type="entry name" value="Alkaline Phosphatase, subunit A"/>
    <property type="match status" value="1"/>
</dbReference>
<dbReference type="Pfam" id="PF12411">
    <property type="entry name" value="Choline_sulf_C"/>
    <property type="match status" value="1"/>
</dbReference>
<evidence type="ECO:0000259" key="4">
    <source>
        <dbReference type="Pfam" id="PF12411"/>
    </source>
</evidence>
<evidence type="ECO:0008006" key="6">
    <source>
        <dbReference type="Google" id="ProtNLM"/>
    </source>
</evidence>
<dbReference type="NCBIfam" id="TIGR03417">
    <property type="entry name" value="chol_sulfatase"/>
    <property type="match status" value="1"/>
</dbReference>
<dbReference type="GO" id="GO:0046872">
    <property type="term" value="F:metal ion binding"/>
    <property type="evidence" value="ECO:0007669"/>
    <property type="project" value="UniProtKB-KW"/>
</dbReference>
<organism evidence="5">
    <name type="scientific">marine metagenome</name>
    <dbReference type="NCBI Taxonomy" id="408172"/>
    <lineage>
        <taxon>unclassified sequences</taxon>
        <taxon>metagenomes</taxon>
        <taxon>ecological metagenomes</taxon>
    </lineage>
</organism>
<dbReference type="SUPFAM" id="SSF53649">
    <property type="entry name" value="Alkaline phosphatase-like"/>
    <property type="match status" value="1"/>
</dbReference>
<dbReference type="PANTHER" id="PTHR45953">
    <property type="entry name" value="IDURONATE 2-SULFATASE"/>
    <property type="match status" value="1"/>
</dbReference>
<keyword evidence="1" id="KW-0479">Metal-binding</keyword>
<dbReference type="GO" id="GO:0008484">
    <property type="term" value="F:sulfuric ester hydrolase activity"/>
    <property type="evidence" value="ECO:0007669"/>
    <property type="project" value="TreeGrafter"/>
</dbReference>
<name>A0A381VJ47_9ZZZZ</name>
<feature type="domain" description="Sulfatase N-terminal" evidence="3">
    <location>
        <begin position="6"/>
        <end position="346"/>
    </location>
</feature>
<evidence type="ECO:0000256" key="1">
    <source>
        <dbReference type="ARBA" id="ARBA00022723"/>
    </source>
</evidence>
<keyword evidence="2" id="KW-0378">Hydrolase</keyword>
<dbReference type="EMBL" id="UINC01008986">
    <property type="protein sequence ID" value="SVA40375.1"/>
    <property type="molecule type" value="Genomic_DNA"/>
</dbReference>
<protein>
    <recommendedName>
        <fullName evidence="6">Sulfatase N-terminal domain-containing protein</fullName>
    </recommendedName>
</protein>
<dbReference type="InterPro" id="IPR025863">
    <property type="entry name" value="Choline_sulf_C_dom"/>
</dbReference>
<dbReference type="GO" id="GO:0005737">
    <property type="term" value="C:cytoplasm"/>
    <property type="evidence" value="ECO:0007669"/>
    <property type="project" value="TreeGrafter"/>
</dbReference>
<proteinExistence type="predicted"/>
<sequence>MNRPLNILFLMADQLAPHFLSAYGHKVVKTPRLDDIATDSTIFDAHYSNSPLCVPARAGLLTGQLPSTVNVFDSGCDYEHSIPTFAHYLRANGYVTVQSGKAHYVGADQLHGLERRLTTDICPADNCWFGVWDEPDRTLDWFHNLNNVVEAGIAERSSQQDFDHDAAHEAVRWIYDYARGQDTRPFMLKVSFTHPHDPYVTPPKYWERYRHDDIDMPITPFIAPHERDNHGRWLYSHYDRGECEITGEAIRNARHAYYGSVSFVDDRVGEVLDALKAAKLDQNTVVIFTADHGDMLGERGCWYKMSFYEQSCRIPLMISVPGDSGSRRVSQCTSLVDLLPTLLELALEKGADDLVEPIAGRSLVPLITGEARDWLDEAVSEILFEGVRAPGLMIRRGSKKYVHWEGRPCSLFDLAEDPFERNNLVDDSSKQSEVKDFESEVHQRWSLDDLTQRILLKQRRNALVHKALMTGAITPLDFQPFDDASKRYYRGYGNWHEAEARDSLRFDR</sequence>
<evidence type="ECO:0000256" key="2">
    <source>
        <dbReference type="ARBA" id="ARBA00022801"/>
    </source>
</evidence>
<accession>A0A381VJ47</accession>
<dbReference type="InterPro" id="IPR000917">
    <property type="entry name" value="Sulfatase_N"/>
</dbReference>
<feature type="domain" description="Choline sulfatase enzyme C-terminal" evidence="4">
    <location>
        <begin position="452"/>
        <end position="501"/>
    </location>
</feature>
<dbReference type="InterPro" id="IPR017850">
    <property type="entry name" value="Alkaline_phosphatase_core_sf"/>
</dbReference>
<reference evidence="5" key="1">
    <citation type="submission" date="2018-05" db="EMBL/GenBank/DDBJ databases">
        <authorList>
            <person name="Lanie J.A."/>
            <person name="Ng W.-L."/>
            <person name="Kazmierczak K.M."/>
            <person name="Andrzejewski T.M."/>
            <person name="Davidsen T.M."/>
            <person name="Wayne K.J."/>
            <person name="Tettelin H."/>
            <person name="Glass J.I."/>
            <person name="Rusch D."/>
            <person name="Podicherti R."/>
            <person name="Tsui H.-C.T."/>
            <person name="Winkler M.E."/>
        </authorList>
    </citation>
    <scope>NUCLEOTIDE SEQUENCE</scope>
</reference>
<evidence type="ECO:0000259" key="3">
    <source>
        <dbReference type="Pfam" id="PF00884"/>
    </source>
</evidence>
<dbReference type="InterPro" id="IPR017785">
    <property type="entry name" value="Choline-sulfatase"/>
</dbReference>
<evidence type="ECO:0000313" key="5">
    <source>
        <dbReference type="EMBL" id="SVA40375.1"/>
    </source>
</evidence>
<dbReference type="AlphaFoldDB" id="A0A381VJ47"/>
<gene>
    <name evidence="5" type="ORF">METZ01_LOCUS93229</name>
</gene>
<dbReference type="PANTHER" id="PTHR45953:SF1">
    <property type="entry name" value="IDURONATE 2-SULFATASE"/>
    <property type="match status" value="1"/>
</dbReference>
<dbReference type="Pfam" id="PF00884">
    <property type="entry name" value="Sulfatase"/>
    <property type="match status" value="1"/>
</dbReference>